<gene>
    <name evidence="2" type="ORF">GWI33_019517</name>
</gene>
<organism evidence="2 3">
    <name type="scientific">Rhynchophorus ferrugineus</name>
    <name type="common">Red palm weevil</name>
    <name type="synonym">Curculio ferrugineus</name>
    <dbReference type="NCBI Taxonomy" id="354439"/>
    <lineage>
        <taxon>Eukaryota</taxon>
        <taxon>Metazoa</taxon>
        <taxon>Ecdysozoa</taxon>
        <taxon>Arthropoda</taxon>
        <taxon>Hexapoda</taxon>
        <taxon>Insecta</taxon>
        <taxon>Pterygota</taxon>
        <taxon>Neoptera</taxon>
        <taxon>Endopterygota</taxon>
        <taxon>Coleoptera</taxon>
        <taxon>Polyphaga</taxon>
        <taxon>Cucujiformia</taxon>
        <taxon>Curculionidae</taxon>
        <taxon>Dryophthorinae</taxon>
        <taxon>Rhynchophorus</taxon>
    </lineage>
</organism>
<name>A0A834HY60_RHYFE</name>
<proteinExistence type="predicted"/>
<accession>A0A834HY60</accession>
<feature type="region of interest" description="Disordered" evidence="1">
    <location>
        <begin position="36"/>
        <end position="105"/>
    </location>
</feature>
<feature type="compositionally biased region" description="Pro residues" evidence="1">
    <location>
        <begin position="91"/>
        <end position="105"/>
    </location>
</feature>
<evidence type="ECO:0000256" key="1">
    <source>
        <dbReference type="SAM" id="MobiDB-lite"/>
    </source>
</evidence>
<protein>
    <submittedName>
        <fullName evidence="2">Uncharacterized protein</fullName>
    </submittedName>
</protein>
<dbReference type="EMBL" id="JAACXV010014447">
    <property type="protein sequence ID" value="KAF7267235.1"/>
    <property type="molecule type" value="Genomic_DNA"/>
</dbReference>
<comment type="caution">
    <text evidence="2">The sequence shown here is derived from an EMBL/GenBank/DDBJ whole genome shotgun (WGS) entry which is preliminary data.</text>
</comment>
<sequence>MLKNKRVAQSNISISESVYVMRWRSQIPAFPPGLRMLHSDDGGGGGTVAASRISSRHRKADRRNENNSDINPRRGTTGTSGSQTLLFLASPSPPPDPFPRPAICT</sequence>
<dbReference type="AlphaFoldDB" id="A0A834HY60"/>
<keyword evidence="3" id="KW-1185">Reference proteome</keyword>
<evidence type="ECO:0000313" key="2">
    <source>
        <dbReference type="EMBL" id="KAF7267235.1"/>
    </source>
</evidence>
<evidence type="ECO:0000313" key="3">
    <source>
        <dbReference type="Proteomes" id="UP000625711"/>
    </source>
</evidence>
<dbReference type="Proteomes" id="UP000625711">
    <property type="component" value="Unassembled WGS sequence"/>
</dbReference>
<reference evidence="2" key="1">
    <citation type="submission" date="2020-08" db="EMBL/GenBank/DDBJ databases">
        <title>Genome sequencing and assembly of the red palm weevil Rhynchophorus ferrugineus.</title>
        <authorList>
            <person name="Dias G.B."/>
            <person name="Bergman C.M."/>
            <person name="Manee M."/>
        </authorList>
    </citation>
    <scope>NUCLEOTIDE SEQUENCE</scope>
    <source>
        <strain evidence="2">AA-2017</strain>
        <tissue evidence="2">Whole larva</tissue>
    </source>
</reference>
<feature type="compositionally biased region" description="Low complexity" evidence="1">
    <location>
        <begin position="73"/>
        <end position="90"/>
    </location>
</feature>